<keyword evidence="5 8" id="KW-0057">Aromatic amino acid biosynthesis</keyword>
<evidence type="ECO:0000256" key="7">
    <source>
        <dbReference type="ARBA" id="ARBA00049047"/>
    </source>
</evidence>
<dbReference type="PANTHER" id="PTHR43406:SF1">
    <property type="entry name" value="TRYPTOPHAN SYNTHASE ALPHA CHAIN, CHLOROPLASTIC"/>
    <property type="match status" value="1"/>
</dbReference>
<reference evidence="10" key="1">
    <citation type="submission" date="2022-06" db="EMBL/GenBank/DDBJ databases">
        <title>Ornithinimicrobium JY.X270.</title>
        <authorList>
            <person name="Huang Y."/>
        </authorList>
    </citation>
    <scope>NUCLEOTIDE SEQUENCE</scope>
    <source>
        <strain evidence="10">JY.X270</strain>
    </source>
</reference>
<accession>A0ABY4YDU2</accession>
<comment type="similarity">
    <text evidence="8 9">Belongs to the TrpA family.</text>
</comment>
<dbReference type="PANTHER" id="PTHR43406">
    <property type="entry name" value="TRYPTOPHAN SYNTHASE, ALPHA CHAIN"/>
    <property type="match status" value="1"/>
</dbReference>
<dbReference type="InterPro" id="IPR002028">
    <property type="entry name" value="Trp_synthase_suA"/>
</dbReference>
<keyword evidence="11" id="KW-1185">Reference proteome</keyword>
<dbReference type="GO" id="GO:0004834">
    <property type="term" value="F:tryptophan synthase activity"/>
    <property type="evidence" value="ECO:0007669"/>
    <property type="project" value="UniProtKB-EC"/>
</dbReference>
<keyword evidence="3 8" id="KW-0028">Amino-acid biosynthesis</keyword>
<feature type="active site" description="Proton acceptor" evidence="8">
    <location>
        <position position="60"/>
    </location>
</feature>
<organism evidence="10 11">
    <name type="scientific">Ornithinimicrobium cryptoxanthini</name>
    <dbReference type="NCBI Taxonomy" id="2934161"/>
    <lineage>
        <taxon>Bacteria</taxon>
        <taxon>Bacillati</taxon>
        <taxon>Actinomycetota</taxon>
        <taxon>Actinomycetes</taxon>
        <taxon>Micrococcales</taxon>
        <taxon>Ornithinimicrobiaceae</taxon>
        <taxon>Ornithinimicrobium</taxon>
    </lineage>
</organism>
<evidence type="ECO:0000256" key="1">
    <source>
        <dbReference type="ARBA" id="ARBA00004733"/>
    </source>
</evidence>
<dbReference type="NCBIfam" id="TIGR00262">
    <property type="entry name" value="trpA"/>
    <property type="match status" value="1"/>
</dbReference>
<keyword evidence="4 8" id="KW-0822">Tryptophan biosynthesis</keyword>
<evidence type="ECO:0000256" key="2">
    <source>
        <dbReference type="ARBA" id="ARBA00011270"/>
    </source>
</evidence>
<evidence type="ECO:0000256" key="5">
    <source>
        <dbReference type="ARBA" id="ARBA00023141"/>
    </source>
</evidence>
<dbReference type="RefSeq" id="WP_252619047.1">
    <property type="nucleotide sequence ID" value="NZ_CP099490.1"/>
</dbReference>
<dbReference type="CDD" id="cd04724">
    <property type="entry name" value="Tryptophan_synthase_alpha"/>
    <property type="match status" value="1"/>
</dbReference>
<dbReference type="HAMAP" id="MF_00131">
    <property type="entry name" value="Trp_synth_alpha"/>
    <property type="match status" value="1"/>
</dbReference>
<dbReference type="EMBL" id="CP099490">
    <property type="protein sequence ID" value="USQ74950.1"/>
    <property type="molecule type" value="Genomic_DNA"/>
</dbReference>
<evidence type="ECO:0000256" key="3">
    <source>
        <dbReference type="ARBA" id="ARBA00022605"/>
    </source>
</evidence>
<comment type="catalytic activity">
    <reaction evidence="7 8">
        <text>(1S,2R)-1-C-(indol-3-yl)glycerol 3-phosphate + L-serine = D-glyceraldehyde 3-phosphate + L-tryptophan + H2O</text>
        <dbReference type="Rhea" id="RHEA:10532"/>
        <dbReference type="ChEBI" id="CHEBI:15377"/>
        <dbReference type="ChEBI" id="CHEBI:33384"/>
        <dbReference type="ChEBI" id="CHEBI:57912"/>
        <dbReference type="ChEBI" id="CHEBI:58866"/>
        <dbReference type="ChEBI" id="CHEBI:59776"/>
        <dbReference type="EC" id="4.2.1.20"/>
    </reaction>
</comment>
<sequence>MSALGTVFEGCRAEGRAALVTYLTAGFPDNATSRDAATAVVEAGADIVEVGVPYSDPLMDGPVIQDAADRALAGGFHVRDLLGNVEAVAAAGGVPVVMSYWNPILRYGPDAFARDLAAAGGAGLITPDLIPDEAGQWRTAADEHGIAPIFLVAPSSTDARLATTAAACRGFVYVASTMGVTGARTSVGTGARTLVERTRAVTDLPLCVGLGVSTREQAAEVATFADGVIVGSALVRTLGDGVASGAGLAPLRELTVELAAGVRRG</sequence>
<feature type="active site" description="Proton acceptor" evidence="8">
    <location>
        <position position="49"/>
    </location>
</feature>
<dbReference type="InterPro" id="IPR013785">
    <property type="entry name" value="Aldolase_TIM"/>
</dbReference>
<evidence type="ECO:0000256" key="4">
    <source>
        <dbReference type="ARBA" id="ARBA00022822"/>
    </source>
</evidence>
<evidence type="ECO:0000313" key="10">
    <source>
        <dbReference type="EMBL" id="USQ74950.1"/>
    </source>
</evidence>
<comment type="function">
    <text evidence="8">The alpha subunit is responsible for the aldol cleavage of indoleglycerol phosphate to indole and glyceraldehyde 3-phosphate.</text>
</comment>
<dbReference type="PROSITE" id="PS00167">
    <property type="entry name" value="TRP_SYNTHASE_ALPHA"/>
    <property type="match status" value="1"/>
</dbReference>
<evidence type="ECO:0000256" key="6">
    <source>
        <dbReference type="ARBA" id="ARBA00023239"/>
    </source>
</evidence>
<dbReference type="InterPro" id="IPR011060">
    <property type="entry name" value="RibuloseP-bd_barrel"/>
</dbReference>
<dbReference type="Pfam" id="PF00290">
    <property type="entry name" value="Trp_syntA"/>
    <property type="match status" value="1"/>
</dbReference>
<evidence type="ECO:0000313" key="11">
    <source>
        <dbReference type="Proteomes" id="UP001056535"/>
    </source>
</evidence>
<dbReference type="Gene3D" id="3.20.20.70">
    <property type="entry name" value="Aldolase class I"/>
    <property type="match status" value="1"/>
</dbReference>
<evidence type="ECO:0000256" key="8">
    <source>
        <dbReference type="HAMAP-Rule" id="MF_00131"/>
    </source>
</evidence>
<evidence type="ECO:0000256" key="9">
    <source>
        <dbReference type="RuleBase" id="RU003662"/>
    </source>
</evidence>
<comment type="pathway">
    <text evidence="1 8">Amino-acid biosynthesis; L-tryptophan biosynthesis; L-tryptophan from chorismate: step 5/5.</text>
</comment>
<dbReference type="EC" id="4.2.1.20" evidence="8"/>
<proteinExistence type="inferred from homology"/>
<protein>
    <recommendedName>
        <fullName evidence="8">Tryptophan synthase alpha chain</fullName>
        <ecNumber evidence="8">4.2.1.20</ecNumber>
    </recommendedName>
</protein>
<gene>
    <name evidence="8 10" type="primary">trpA</name>
    <name evidence="10" type="ORF">NF557_09795</name>
</gene>
<dbReference type="InterPro" id="IPR018204">
    <property type="entry name" value="Trp_synthase_alpha_AS"/>
</dbReference>
<keyword evidence="6 8" id="KW-0456">Lyase</keyword>
<dbReference type="Proteomes" id="UP001056535">
    <property type="component" value="Chromosome"/>
</dbReference>
<dbReference type="SUPFAM" id="SSF51366">
    <property type="entry name" value="Ribulose-phoshate binding barrel"/>
    <property type="match status" value="1"/>
</dbReference>
<name>A0ABY4YDU2_9MICO</name>
<comment type="subunit">
    <text evidence="2 8">Tetramer of two alpha and two beta chains.</text>
</comment>